<feature type="chain" id="PRO_5014154980" description="Mucoidy inhibitor MuiA family protein" evidence="2">
    <location>
        <begin position="20"/>
        <end position="545"/>
    </location>
</feature>
<dbReference type="EMBL" id="FOLX01000001">
    <property type="protein sequence ID" value="SFC30091.1"/>
    <property type="molecule type" value="Genomic_DNA"/>
</dbReference>
<feature type="domain" description="DUF4139" evidence="3">
    <location>
        <begin position="226"/>
        <end position="540"/>
    </location>
</feature>
<keyword evidence="6" id="KW-1185">Reference proteome</keyword>
<protein>
    <recommendedName>
        <fullName evidence="7">Mucoidy inhibitor MuiA family protein</fullName>
    </recommendedName>
</protein>
<name>A0A1I1I1Y2_9RHOB</name>
<evidence type="ECO:0000259" key="4">
    <source>
        <dbReference type="Pfam" id="PF13600"/>
    </source>
</evidence>
<proteinExistence type="predicted"/>
<feature type="signal peptide" evidence="2">
    <location>
        <begin position="1"/>
        <end position="19"/>
    </location>
</feature>
<dbReference type="PANTHER" id="PTHR31005">
    <property type="entry name" value="DUF4139 DOMAIN-CONTAINING PROTEIN"/>
    <property type="match status" value="1"/>
</dbReference>
<feature type="domain" description="DUF4140" evidence="4">
    <location>
        <begin position="31"/>
        <end position="136"/>
    </location>
</feature>
<keyword evidence="2" id="KW-0732">Signal</keyword>
<accession>A0A1I1I1Y2</accession>
<evidence type="ECO:0000259" key="3">
    <source>
        <dbReference type="Pfam" id="PF13598"/>
    </source>
</evidence>
<dbReference type="PANTHER" id="PTHR31005:SF8">
    <property type="entry name" value="DUF4139 DOMAIN-CONTAINING PROTEIN"/>
    <property type="match status" value="1"/>
</dbReference>
<dbReference type="AlphaFoldDB" id="A0A1I1I1Y2"/>
<dbReference type="InterPro" id="IPR037291">
    <property type="entry name" value="DUF4139"/>
</dbReference>
<dbReference type="OrthoDB" id="580912at2"/>
<evidence type="ECO:0000256" key="1">
    <source>
        <dbReference type="SAM" id="Coils"/>
    </source>
</evidence>
<evidence type="ECO:0000313" key="5">
    <source>
        <dbReference type="EMBL" id="SFC30091.1"/>
    </source>
</evidence>
<dbReference type="InterPro" id="IPR025554">
    <property type="entry name" value="DUF4140"/>
</dbReference>
<evidence type="ECO:0000256" key="2">
    <source>
        <dbReference type="SAM" id="SignalP"/>
    </source>
</evidence>
<dbReference type="NCBIfam" id="TIGR02231">
    <property type="entry name" value="mucoidy inhibitor MuiA family protein"/>
    <property type="match status" value="1"/>
</dbReference>
<dbReference type="Proteomes" id="UP000231644">
    <property type="component" value="Unassembled WGS sequence"/>
</dbReference>
<evidence type="ECO:0000313" key="6">
    <source>
        <dbReference type="Proteomes" id="UP000231644"/>
    </source>
</evidence>
<sequence>MRLSPLAFSLALMPGLALADDFAVDSRIASATVFPQGASLTRVARVQLPEGRHRLLLSDMPAIDPSGLRLTASGLTLGAVSYRDDLVPPRNAEETAQIEAARNEVEAREAALLEAQDALAAIRDEVEAAKARITFLEGLGQSSGVAQSSPEQLRALLELIGEEGLAARRAVQAAETRARPAKDAVSEAKKDLADAEQALAALLTANDDRAYLVVEVDAAAPFDGELELQYTTEAASWQPAYDLRLTTGDAPGLTMQRGAFVRQATGEDWDDVALTLSTLRPADQAAPGEVWPWLRRILDPDQMPRPVPLAQRSFKAEADTLADTMVAEPVMEEAAGASFDGISVTYDYAQPVDIANGADALRIALGEVTFAPEVFARATPLSDATAFVAAEFTNDSKELILGSGDARFYLDGTFVGQRYLDLIAEGDKAELSFGPIEGLRLERIVQDRQEGDRGVISRSNEQVEAVEITLRNLTDRAWDVRLRDRVPYSEQEDLQITWEATPAPSEEAVDGRRGVLEWRFAMDPRSEQVITLNHRLRWPEGQVLR</sequence>
<dbReference type="InterPro" id="IPR011935">
    <property type="entry name" value="CHP02231"/>
</dbReference>
<dbReference type="STRING" id="517719.SAMN05421762_0462"/>
<feature type="coiled-coil region" evidence="1">
    <location>
        <begin position="91"/>
        <end position="139"/>
    </location>
</feature>
<keyword evidence="1" id="KW-0175">Coiled coil</keyword>
<dbReference type="Pfam" id="PF13598">
    <property type="entry name" value="DUF4139"/>
    <property type="match status" value="1"/>
</dbReference>
<dbReference type="Pfam" id="PF13600">
    <property type="entry name" value="DUF4140"/>
    <property type="match status" value="1"/>
</dbReference>
<evidence type="ECO:0008006" key="7">
    <source>
        <dbReference type="Google" id="ProtNLM"/>
    </source>
</evidence>
<gene>
    <name evidence="5" type="ORF">SAMN05421762_0462</name>
</gene>
<reference evidence="5 6" key="1">
    <citation type="submission" date="2016-10" db="EMBL/GenBank/DDBJ databases">
        <authorList>
            <person name="de Groot N.N."/>
        </authorList>
    </citation>
    <scope>NUCLEOTIDE SEQUENCE [LARGE SCALE GENOMIC DNA]</scope>
    <source>
        <strain evidence="5 6">DSM 29619</strain>
    </source>
</reference>
<organism evidence="5 6">
    <name type="scientific">Pseudooceanicola nitratireducens</name>
    <dbReference type="NCBI Taxonomy" id="517719"/>
    <lineage>
        <taxon>Bacteria</taxon>
        <taxon>Pseudomonadati</taxon>
        <taxon>Pseudomonadota</taxon>
        <taxon>Alphaproteobacteria</taxon>
        <taxon>Rhodobacterales</taxon>
        <taxon>Paracoccaceae</taxon>
        <taxon>Pseudooceanicola</taxon>
    </lineage>
</organism>